<sequence>MPYEGLIAETVLINGHEGDQIDAYLARPLGAGPVGSVVLIHHMPGWDAASKEMARKLAYNGFATISPNLHFREGKGSPTDNSTSIREAGGMPDVRTMGDVAAAMEYLRSLPYVNGKVGLIGFCSGGRQTYLGACTLENVNAAVDCWGGGVTKGNDELTPAMPKWPIDFTDGLDCPLLGLFGEEDGRPSPADVAETEAELKRLNKNYEFHMYPGAGHGFFAVDRPSYHQEAATDGWEKVVSFFGKHLS</sequence>
<evidence type="ECO:0000259" key="1">
    <source>
        <dbReference type="Pfam" id="PF01738"/>
    </source>
</evidence>
<name>A0A381QPG7_9ZZZZ</name>
<evidence type="ECO:0000313" key="2">
    <source>
        <dbReference type="EMBL" id="SUZ81251.1"/>
    </source>
</evidence>
<dbReference type="InterPro" id="IPR029058">
    <property type="entry name" value="AB_hydrolase_fold"/>
</dbReference>
<proteinExistence type="predicted"/>
<gene>
    <name evidence="2" type="ORF">METZ01_LOCUS34105</name>
</gene>
<dbReference type="PANTHER" id="PTHR46623:SF6">
    <property type="entry name" value="ALPHA_BETA-HYDROLASES SUPERFAMILY PROTEIN"/>
    <property type="match status" value="1"/>
</dbReference>
<protein>
    <recommendedName>
        <fullName evidence="1">Dienelactone hydrolase domain-containing protein</fullName>
    </recommendedName>
</protein>
<dbReference type="EMBL" id="UINC01001460">
    <property type="protein sequence ID" value="SUZ81251.1"/>
    <property type="molecule type" value="Genomic_DNA"/>
</dbReference>
<feature type="domain" description="Dienelactone hydrolase" evidence="1">
    <location>
        <begin position="21"/>
        <end position="245"/>
    </location>
</feature>
<accession>A0A381QPG7</accession>
<dbReference type="Gene3D" id="3.40.50.1820">
    <property type="entry name" value="alpha/beta hydrolase"/>
    <property type="match status" value="1"/>
</dbReference>
<dbReference type="AlphaFoldDB" id="A0A381QPG7"/>
<dbReference type="GO" id="GO:0016787">
    <property type="term" value="F:hydrolase activity"/>
    <property type="evidence" value="ECO:0007669"/>
    <property type="project" value="InterPro"/>
</dbReference>
<dbReference type="SUPFAM" id="SSF53474">
    <property type="entry name" value="alpha/beta-Hydrolases"/>
    <property type="match status" value="1"/>
</dbReference>
<dbReference type="InterPro" id="IPR002925">
    <property type="entry name" value="Dienelactn_hydro"/>
</dbReference>
<dbReference type="InterPro" id="IPR051049">
    <property type="entry name" value="Dienelactone_hydrolase-like"/>
</dbReference>
<organism evidence="2">
    <name type="scientific">marine metagenome</name>
    <dbReference type="NCBI Taxonomy" id="408172"/>
    <lineage>
        <taxon>unclassified sequences</taxon>
        <taxon>metagenomes</taxon>
        <taxon>ecological metagenomes</taxon>
    </lineage>
</organism>
<dbReference type="Pfam" id="PF01738">
    <property type="entry name" value="DLH"/>
    <property type="match status" value="1"/>
</dbReference>
<dbReference type="PANTHER" id="PTHR46623">
    <property type="entry name" value="CARBOXYMETHYLENEBUTENOLIDASE-RELATED"/>
    <property type="match status" value="1"/>
</dbReference>
<reference evidence="2" key="1">
    <citation type="submission" date="2018-05" db="EMBL/GenBank/DDBJ databases">
        <authorList>
            <person name="Lanie J.A."/>
            <person name="Ng W.-L."/>
            <person name="Kazmierczak K.M."/>
            <person name="Andrzejewski T.M."/>
            <person name="Davidsen T.M."/>
            <person name="Wayne K.J."/>
            <person name="Tettelin H."/>
            <person name="Glass J.I."/>
            <person name="Rusch D."/>
            <person name="Podicherti R."/>
            <person name="Tsui H.-C.T."/>
            <person name="Winkler M.E."/>
        </authorList>
    </citation>
    <scope>NUCLEOTIDE SEQUENCE</scope>
</reference>